<protein>
    <submittedName>
        <fullName evidence="3">Histidine phosphatase family protein</fullName>
    </submittedName>
</protein>
<dbReference type="OrthoDB" id="9810154at2"/>
<dbReference type="EMBL" id="CP030862">
    <property type="protein sequence ID" value="AXE24885.1"/>
    <property type="molecule type" value="Genomic_DNA"/>
</dbReference>
<dbReference type="Gene3D" id="3.40.50.1240">
    <property type="entry name" value="Phosphoglycerate mutase-like"/>
    <property type="match status" value="1"/>
</dbReference>
<dbReference type="PANTHER" id="PTHR20935:SF1">
    <property type="entry name" value="SLL1549 PROTEIN"/>
    <property type="match status" value="1"/>
</dbReference>
<dbReference type="Proteomes" id="UP000252004">
    <property type="component" value="Chromosome"/>
</dbReference>
<proteinExistence type="predicted"/>
<dbReference type="CDD" id="cd07067">
    <property type="entry name" value="HP_PGM_like"/>
    <property type="match status" value="1"/>
</dbReference>
<keyword evidence="4" id="KW-1185">Reference proteome</keyword>
<evidence type="ECO:0000313" key="3">
    <source>
        <dbReference type="EMBL" id="AXE24885.1"/>
    </source>
</evidence>
<keyword evidence="1" id="KW-0378">Hydrolase</keyword>
<gene>
    <name evidence="3" type="ORF">C0216_16775</name>
</gene>
<dbReference type="SUPFAM" id="SSF53254">
    <property type="entry name" value="Phosphoglycerate mutase-like"/>
    <property type="match status" value="1"/>
</dbReference>
<sequence length="239" mass="25538">MSRHGPRRGRPRRVGPYGGQLAPEGLGINGLPGHPRPHSPSEPAFVPRPPGHTSARKGERRCPVSGIGGSDRRLIVIVRHGKAVPKHTAADPDRDLTARGRRDAGAAGRWLEQSGHRVDLAVSSTSLRTRRTWQMMLPHLSAPPPAYYTEELYHADAGGLLAVLRRQAPELSGILLVGHNPAVHELAAALAGSGTKNLRNHLDQAFPTSSIAVLTVSRPWDGIGPGTARLADLWTPQGG</sequence>
<dbReference type="SMART" id="SM00855">
    <property type="entry name" value="PGAM"/>
    <property type="match status" value="1"/>
</dbReference>
<dbReference type="GO" id="GO:0016787">
    <property type="term" value="F:hydrolase activity"/>
    <property type="evidence" value="ECO:0007669"/>
    <property type="project" value="UniProtKB-KW"/>
</dbReference>
<evidence type="ECO:0000256" key="2">
    <source>
        <dbReference type="SAM" id="MobiDB-lite"/>
    </source>
</evidence>
<reference evidence="3 4" key="1">
    <citation type="submission" date="2018-01" db="EMBL/GenBank/DDBJ databases">
        <title>Draft genome Sequence of streptomyces globosus LZH-48.</title>
        <authorList>
            <person name="Ran K."/>
            <person name="Li Z."/>
            <person name="Wei S."/>
            <person name="Dong R."/>
        </authorList>
    </citation>
    <scope>NUCLEOTIDE SEQUENCE [LARGE SCALE GENOMIC DNA]</scope>
    <source>
        <strain evidence="3 4">LZH-48</strain>
    </source>
</reference>
<dbReference type="InterPro" id="IPR013078">
    <property type="entry name" value="His_Pase_superF_clade-1"/>
</dbReference>
<dbReference type="AlphaFoldDB" id="A0A344U1W4"/>
<feature type="region of interest" description="Disordered" evidence="2">
    <location>
        <begin position="1"/>
        <end position="66"/>
    </location>
</feature>
<dbReference type="PANTHER" id="PTHR20935">
    <property type="entry name" value="PHOSPHOGLYCERATE MUTASE-RELATED"/>
    <property type="match status" value="1"/>
</dbReference>
<dbReference type="Pfam" id="PF00300">
    <property type="entry name" value="His_Phos_1"/>
    <property type="match status" value="1"/>
</dbReference>
<accession>A0A344U1W4</accession>
<feature type="compositionally biased region" description="Basic residues" evidence="2">
    <location>
        <begin position="1"/>
        <end position="13"/>
    </location>
</feature>
<dbReference type="InterPro" id="IPR029033">
    <property type="entry name" value="His_PPase_superfam"/>
</dbReference>
<organism evidence="3 4">
    <name type="scientific">Streptomyces globosus</name>
    <dbReference type="NCBI Taxonomy" id="68209"/>
    <lineage>
        <taxon>Bacteria</taxon>
        <taxon>Bacillati</taxon>
        <taxon>Actinomycetota</taxon>
        <taxon>Actinomycetes</taxon>
        <taxon>Kitasatosporales</taxon>
        <taxon>Streptomycetaceae</taxon>
        <taxon>Streptomyces</taxon>
    </lineage>
</organism>
<evidence type="ECO:0000256" key="1">
    <source>
        <dbReference type="ARBA" id="ARBA00022801"/>
    </source>
</evidence>
<dbReference type="InterPro" id="IPR051021">
    <property type="entry name" value="Mito_Ser/Thr_phosphatase"/>
</dbReference>
<dbReference type="KEGG" id="sgz:C0216_16775"/>
<evidence type="ECO:0000313" key="4">
    <source>
        <dbReference type="Proteomes" id="UP000252004"/>
    </source>
</evidence>
<name>A0A344U1W4_9ACTN</name>